<name>A0AAD5TRI1_9FUNG</name>
<feature type="transmembrane region" description="Helical" evidence="2">
    <location>
        <begin position="155"/>
        <end position="179"/>
    </location>
</feature>
<keyword evidence="2" id="KW-0472">Membrane</keyword>
<protein>
    <submittedName>
        <fullName evidence="3">Uncharacterized protein</fullName>
    </submittedName>
</protein>
<keyword evidence="4" id="KW-1185">Reference proteome</keyword>
<evidence type="ECO:0000256" key="1">
    <source>
        <dbReference type="SAM" id="MobiDB-lite"/>
    </source>
</evidence>
<feature type="region of interest" description="Disordered" evidence="1">
    <location>
        <begin position="3639"/>
        <end position="3705"/>
    </location>
</feature>
<feature type="compositionally biased region" description="Basic residues" evidence="1">
    <location>
        <begin position="3695"/>
        <end position="3705"/>
    </location>
</feature>
<evidence type="ECO:0000313" key="3">
    <source>
        <dbReference type="EMBL" id="KAJ3182956.1"/>
    </source>
</evidence>
<feature type="compositionally biased region" description="Low complexity" evidence="1">
    <location>
        <begin position="3664"/>
        <end position="3693"/>
    </location>
</feature>
<keyword evidence="2" id="KW-1133">Transmembrane helix</keyword>
<dbReference type="Proteomes" id="UP001212152">
    <property type="component" value="Unassembled WGS sequence"/>
</dbReference>
<comment type="caution">
    <text evidence="3">The sequence shown here is derived from an EMBL/GenBank/DDBJ whole genome shotgun (WGS) entry which is preliminary data.</text>
</comment>
<feature type="compositionally biased region" description="Low complexity" evidence="1">
    <location>
        <begin position="3639"/>
        <end position="3650"/>
    </location>
</feature>
<proteinExistence type="predicted"/>
<organism evidence="3 4">
    <name type="scientific">Geranomyces variabilis</name>
    <dbReference type="NCBI Taxonomy" id="109894"/>
    <lineage>
        <taxon>Eukaryota</taxon>
        <taxon>Fungi</taxon>
        <taxon>Fungi incertae sedis</taxon>
        <taxon>Chytridiomycota</taxon>
        <taxon>Chytridiomycota incertae sedis</taxon>
        <taxon>Chytridiomycetes</taxon>
        <taxon>Spizellomycetales</taxon>
        <taxon>Powellomycetaceae</taxon>
        <taxon>Geranomyces</taxon>
    </lineage>
</organism>
<keyword evidence="2" id="KW-0812">Transmembrane</keyword>
<feature type="compositionally biased region" description="Pro residues" evidence="1">
    <location>
        <begin position="3651"/>
        <end position="3663"/>
    </location>
</feature>
<evidence type="ECO:0000313" key="4">
    <source>
        <dbReference type="Proteomes" id="UP001212152"/>
    </source>
</evidence>
<dbReference type="EMBL" id="JADGJQ010000007">
    <property type="protein sequence ID" value="KAJ3182956.1"/>
    <property type="molecule type" value="Genomic_DNA"/>
</dbReference>
<evidence type="ECO:0000256" key="2">
    <source>
        <dbReference type="SAM" id="Phobius"/>
    </source>
</evidence>
<accession>A0AAD5TRI1</accession>
<gene>
    <name evidence="3" type="ORF">HDU87_007378</name>
</gene>
<reference evidence="3" key="1">
    <citation type="submission" date="2020-05" db="EMBL/GenBank/DDBJ databases">
        <title>Phylogenomic resolution of chytrid fungi.</title>
        <authorList>
            <person name="Stajich J.E."/>
            <person name="Amses K."/>
            <person name="Simmons R."/>
            <person name="Seto K."/>
            <person name="Myers J."/>
            <person name="Bonds A."/>
            <person name="Quandt C.A."/>
            <person name="Barry K."/>
            <person name="Liu P."/>
            <person name="Grigoriev I."/>
            <person name="Longcore J.E."/>
            <person name="James T.Y."/>
        </authorList>
    </citation>
    <scope>NUCLEOTIDE SEQUENCE</scope>
    <source>
        <strain evidence="3">JEL0379</strain>
    </source>
</reference>
<sequence length="3705" mass="386322">MATHAHEAVPTSPAEANRLAEAYEDDEQVSPLHHAHSDDTVDAAAAHHHDGEYEAVAAYAHAHDVPASKVREDLMSDHHHIHDQYPEDADYYDPESVLGRTADDSWSEKGGPKRHAGHTILSWYKPVYDYKTPNLSDKERRIPRYAGGRFKRWQFILLHLIAATVFFLIIIVPVGYFVVIPKMVQHELNNQKVDQIDLQRMGISGYTATNLAFDIRAGLPAPHWLPITVEIGETNIQLYQQGDSDNGLVNLNVPGFTVRLNKGLILDLQGTVGLEHCNPAATQALVQKFSSPAGLTDIELQIRGKFPVRMFGITWYKGLPLYYNLGKITHADSNIKSLLQSLPSYLKNSDLNSKMKQHFKQDDLISLLPGLPDINIQSLDLTMADSGVTVATTIFLENPTKINIAQINGLGFKLQVENQTMAIIKIRQLALAPDDINKLNLVMDITFDDPSISKAQVSQTISNVLNKLLVTGDYQSLSVAITGPLALDQCTWVSSITSPLALYLPMGDILQALNFDDIRKMLTLEGVTKLAANTTISATVLSDSIIVPASIVLPRLLALPPQININYNVSAAVYGGDQRTLGVDLWPITILTNDDGMKISTTILARPENSLPAATALANAINPLLASVPTNSSINLKELSFFAPAPGGTPAPFAWSKSLFDDSTIAVPLPPILCIPCILDLVTRNGTELPFGINSLALEQLATAPGFSAIGSANIDLPTTLPRIELNLGYASLDLAVERVPAASAVLPQGLQFIPNGQPVALNAQAILSRDPALPTKVQNLADSLFKNGSIPSSVGISNLMFGPSANTSFVTFSKILIELNTAGLKSLVDKVVTTVKGTILKPHLIKPTVAELTVVSATTINLGFAADFVNPVNISVSLGNLDADVLLNDGQLINLALPPLKLSLGPGGINLNLGMGLATGANGMAENIATLVNEVVSGADITAFFSATNVVLSPAGTRGTVNPAIIDQIKTVKVTVPPSFLNEINPLTHPDTSPIDLSAMLPGNDLIHQLNINPQAASLETLPGATLAASAAVGYTNPLALALSLPFAQFTVAIQDVPIVVIQIVDLKLVRGNGVAAPKLVLAFDQTDGSVPDLVAQAVQDVLAGHLSQKFSVLDVIFGASATDTNDLLGKVNVDLRPITDQIDTRQLINAAMNLLPVKLPMHTGDLVAYAGSLVQGTIGINTLPAKTLGVNANVGLKLPFALTLNVGYVGAHVGINDHPLLAFLLQNGIKIIPTGGTSNIALDTQIPFEDDEAAQESVGRLVANFFEGSSLDTSIGLNGMALGSSADDTINALSKVTFGVPLDAIIALDGPSDIFSLLGGVRPAIGGATLETRPGNNLGLVVDMGLTLPLKINANVGYVAAAVGLNQNPMLQFQLPTGLVVNGAGATTDLKLNTQLAFVDTEATQLAVNDLVNNLVGGRHLGAVIGIGGLGIGASATDLLTALSKVQIPADLERGLGVMGIQIPFNLGSSVSALHPAVHSVKLHTAPGKSFIANAAADFDLPFPISLRLGYAGLSADMDTYPLADVNVPAGLSIASAGPAARASLTIPQDIALQFTDVQGTRESLRDLVDGMLYTGNVNTKAGVRNIRLGNSNAAGDLLTIVSKIDVALPVGDLVRAAGFSLPISLPSVSGLVSNLGTLNVATLPGAVLGVSAAADFNLPLPFPVDIEIGHFGVSANLDGQPNTARPVANVNVPARLVFNTIAGQKNILFGALLQFTDTDATDEEVNKLVQQALGTDHIDAIVGANAIQLGDSTTDLITAFDLVNIRLSVDKLRQDMGIALPLQLGQVTSNLDLAVNNVALQTQINQELDVSTSVSFNFPLPVSIVFTTGYFYTAVSLEQHIVATLALPTGISLTSLGDKRKTLSLAPKIILSTEAKVPGAAQVVADLVTNALTQERLGMTGGVAGIQFGSDNSVGNVINILSKVNVELGLDSIVGGMVKLPLDISTLGSAALAGGTIGLHTKPAKTLGIAANVNVKLPFPVTLDIGYFGAGLSVNQDSHSLDMDSLATLSPIPISLKSPGILSLATDLVFTDTDATQTDIAALVNRALMGPQLNGRVGITNILFGASATQTYDLFSKINARIDLDQVAKMAGLSVPISIGNLASTMKVSAQDIGLVTQPGGRLDVSAQAGLALPFQVDLTIGHFGTSVGVNGVRLVDVALPITIAPAATSVLAINTTLAFNQNEDIDNLKVQVNNIVNHVLNGKADPAIINIRNVELGASATDLITAFSKINVPLALDTFLPNMGIKVPLDITGLNLGDMISIGGAVGAKFLPGKNIAVNATANVKLPFTVKAHVGFAGLDAGVNGAPLARVGMPLDIAPIASSPAGSLIQLLVNTIVQVIETDATPAAVAKAVNNYFANVKLDSLASISNLHFGYSATDFIQAFSGIEAGLPLDAVVGMNNRIDIGVMLGQILASGNLGTTKLSKLLLTITPENLINFGLGAVVPDLKPTLAISLDAPYVHAANLAMDKIPLADATLTGVTLANNPFAIGLDSVISIKDSAELSKAIGDYMDNFIRFQTFPGTLQLGGTTIGASQADAITALSLAVIPVHLNPVVQAVLGGLKSSGAASGSTISITTTAAGVNVALDLPIVGHVSMGLTKANVAFLPHQALTVDAAVNLQLAFPLTLNVPYFAVSFGLDTVPAMGLHMSGLQTTAGNGATNAALALNLAIQIADSDALAQKISDLLTAIMKGGNVPGYLVLAGVGFGASPTNYIHVLEQAKIPLPIAYLVGAVGGTASTINIDPAAIIAALGLRISDIVLKTLPGRAVHAEVTAKFASNIPITLTGLNYFAVDLVINTTPVIDMVLGGINLAPGNNSLPIVADMVFPTGAQDIVTQLFQAVYTGQGLDQFVIGAKNLVFGYSKDDAIHALHLATLGLPASKILGAVGGSTSSGGLLKMLGALIGIDTDKLTPAVLMQMITVSRANLDFSQPGQIITGLAAGIAGLPLNVDIEIGFLSADVVLDAVELTTIALPQGIKITTAGGVISFSIDLTLVLDDSDEMATIVAGIVNRVFNPDPSVKDTIGVRKALFGASATDNIDTFYGALITMDISSLIASVQGMIAPLISQLSTLKMPAGWGIDGVSVDVAAADTLALDLTGHSPNNGMFGLNLPYATVSAFLLSNTGAKVDFIVPEIDNLALKDGALGGHIGVQIIKNAVLISALGPFLGDLVFHRPFTYGGVKLTHAGVRGISFGTKQHPFKILSKIDVTINIEPYVDALKQSMDANPLQLDDIHASIQQVGFPAHVKVLATPPFPINLKLGMIHAKVNYIVNGAQYTVSGVEVPGQQIKFTPTTTEVDLTIIPDMDPVNGVSEPLYQALELLLTWQSYSHNARLGFATMAGSTGIIFDTFDMLSMPAPDLTFWQPLNIDLPVPINPFQHEGLALLPLGIEAYWPNPYNFALDLGEVVVELQHNGADLLLVATNGPAFILNKNNGGTVHGTKNLVLGALLPISLQSILQDILHPIQTIEAFFGQLATLFDPSSYSVVLGVRDANGQPIQWLADCLHILVTKRFLFASLGPILAAVLTHSILHVLGLMLPPFIHIENLPFIAPLVAASEKVFAQIPSLVHFGGAIGSTIRGTNFAAPAPLDLASLGLSGITLPAEVIAAFGGANATLPLSSSSIMALPATTAALPLPSTAPVQSKAPAPDVTPAPTPAPAPAAPSKAPEVPAPAPVSASSAPRLAAATNAPTRRSLKKRANKRA</sequence>